<comment type="similarity">
    <text evidence="2">Belongs to the adaptor complexes small subunit family.</text>
</comment>
<keyword evidence="5" id="KW-0472">Membrane</keyword>
<proteinExistence type="inferred from homology"/>
<dbReference type="Gene3D" id="3.30.450.60">
    <property type="match status" value="1"/>
</dbReference>
<name>A0A1U7LVH6_NEOID</name>
<keyword evidence="4" id="KW-0653">Protein transport</keyword>
<dbReference type="STRING" id="1198029.A0A1U7LVH6"/>
<organism evidence="7 8">
    <name type="scientific">Neolecta irregularis (strain DAH-3)</name>
    <dbReference type="NCBI Taxonomy" id="1198029"/>
    <lineage>
        <taxon>Eukaryota</taxon>
        <taxon>Fungi</taxon>
        <taxon>Dikarya</taxon>
        <taxon>Ascomycota</taxon>
        <taxon>Taphrinomycotina</taxon>
        <taxon>Neolectales</taxon>
        <taxon>Neolectaceae</taxon>
        <taxon>Neolecta</taxon>
    </lineage>
</organism>
<dbReference type="EMBL" id="LXFE01000167">
    <property type="protein sequence ID" value="OLL26552.1"/>
    <property type="molecule type" value="Genomic_DNA"/>
</dbReference>
<evidence type="ECO:0000256" key="1">
    <source>
        <dbReference type="ARBA" id="ARBA00004308"/>
    </source>
</evidence>
<evidence type="ECO:0000256" key="3">
    <source>
        <dbReference type="ARBA" id="ARBA00022448"/>
    </source>
</evidence>
<dbReference type="OrthoDB" id="10261046at2759"/>
<dbReference type="GO" id="GO:0012505">
    <property type="term" value="C:endomembrane system"/>
    <property type="evidence" value="ECO:0007669"/>
    <property type="project" value="UniProtKB-SubCell"/>
</dbReference>
<reference evidence="7 8" key="1">
    <citation type="submission" date="2016-04" db="EMBL/GenBank/DDBJ databases">
        <title>Evolutionary innovation and constraint leading to complex multicellularity in the Ascomycota.</title>
        <authorList>
            <person name="Cisse O."/>
            <person name="Nguyen A."/>
            <person name="Hewitt D.A."/>
            <person name="Jedd G."/>
            <person name="Stajich J.E."/>
        </authorList>
    </citation>
    <scope>NUCLEOTIDE SEQUENCE [LARGE SCALE GENOMIC DNA]</scope>
    <source>
        <strain evidence="7 8">DAH-3</strain>
    </source>
</reference>
<dbReference type="GO" id="GO:0015031">
    <property type="term" value="P:protein transport"/>
    <property type="evidence" value="ECO:0007669"/>
    <property type="project" value="UniProtKB-KW"/>
</dbReference>
<dbReference type="AlphaFoldDB" id="A0A1U7LVH6"/>
<accession>A0A1U7LVH6</accession>
<dbReference type="Proteomes" id="UP000186594">
    <property type="component" value="Unassembled WGS sequence"/>
</dbReference>
<evidence type="ECO:0000313" key="7">
    <source>
        <dbReference type="EMBL" id="OLL26552.1"/>
    </source>
</evidence>
<gene>
    <name evidence="7" type="ORF">NEOLI_000273</name>
</gene>
<dbReference type="InterPro" id="IPR022775">
    <property type="entry name" value="AP_mu_sigma_su"/>
</dbReference>
<dbReference type="SUPFAM" id="SSF64356">
    <property type="entry name" value="SNARE-like"/>
    <property type="match status" value="1"/>
</dbReference>
<dbReference type="InterPro" id="IPR016635">
    <property type="entry name" value="AP_complex_ssu"/>
</dbReference>
<keyword evidence="8" id="KW-1185">Reference proteome</keyword>
<evidence type="ECO:0000313" key="8">
    <source>
        <dbReference type="Proteomes" id="UP000186594"/>
    </source>
</evidence>
<protein>
    <submittedName>
        <fullName evidence="7">AP-3 complex subunit sigma-1</fullName>
    </submittedName>
</protein>
<evidence type="ECO:0000256" key="5">
    <source>
        <dbReference type="ARBA" id="ARBA00023136"/>
    </source>
</evidence>
<keyword evidence="3" id="KW-0813">Transport</keyword>
<dbReference type="PANTHER" id="PTHR11753">
    <property type="entry name" value="ADAPTOR COMPLEXES SMALL SUBUNIT FAMILY"/>
    <property type="match status" value="1"/>
</dbReference>
<dbReference type="InterPro" id="IPR011012">
    <property type="entry name" value="Longin-like_dom_sf"/>
</dbReference>
<evidence type="ECO:0000256" key="4">
    <source>
        <dbReference type="ARBA" id="ARBA00022927"/>
    </source>
</evidence>
<sequence length="108" mass="11632">MRTGCSGSYTGTIQAKAVAVAHSNKKVFVESLDRSFENVCELDLIFNFEEVHHVLSEIISGGMVVETNIADISAAVEESNKTKKSTGLLNVRDDALIKGVWSGVGRGF</sequence>
<dbReference type="Pfam" id="PF01217">
    <property type="entry name" value="Clat_adaptor_s"/>
    <property type="match status" value="1"/>
</dbReference>
<evidence type="ECO:0000256" key="2">
    <source>
        <dbReference type="ARBA" id="ARBA00006972"/>
    </source>
</evidence>
<evidence type="ECO:0000259" key="6">
    <source>
        <dbReference type="Pfam" id="PF01217"/>
    </source>
</evidence>
<comment type="caution">
    <text evidence="7">The sequence shown here is derived from an EMBL/GenBank/DDBJ whole genome shotgun (WGS) entry which is preliminary data.</text>
</comment>
<comment type="subcellular location">
    <subcellularLocation>
        <location evidence="1">Endomembrane system</location>
    </subcellularLocation>
</comment>
<feature type="domain" description="AP complex mu/sigma subunit" evidence="6">
    <location>
        <begin position="26"/>
        <end position="81"/>
    </location>
</feature>